<dbReference type="AlphaFoldDB" id="A0A562ZRK3"/>
<dbReference type="GO" id="GO:0006635">
    <property type="term" value="P:fatty acid beta-oxidation"/>
    <property type="evidence" value="ECO:0007669"/>
    <property type="project" value="TreeGrafter"/>
</dbReference>
<sequence length="286" mass="30824">MAINYDKLMAWPFEDVRHRYTRRDTMLYALGLGLGADPTDEGELRYVYEKDLVALPTLPVVLGYPGMWLKDPATGVDAVRLVHGEQSLTIHRHPAPEGEVIGRTQVIGIVDKGTGKGALIYTERRITDAASGELIATLGSTTFCRADGGFGGPSGPSKPVHEMPTRAPDQIVDRKTPTGLALTYRLSGDYNPLHAEPALARAAGFERPILHGLATYGIAAWALTQAAGAGDPARIASIATRFSAPVYPGETIRTEVWLDGGIVVSFRARVVERDVVVLNNGRATLR</sequence>
<evidence type="ECO:0000259" key="2">
    <source>
        <dbReference type="Pfam" id="PF22622"/>
    </source>
</evidence>
<dbReference type="InterPro" id="IPR002539">
    <property type="entry name" value="MaoC-like_dom"/>
</dbReference>
<dbReference type="Pfam" id="PF22622">
    <property type="entry name" value="MFE-2_hydrat-2_N"/>
    <property type="match status" value="1"/>
</dbReference>
<dbReference type="PANTHER" id="PTHR13078">
    <property type="entry name" value="PEROXISOMAL MULTIFUNCTIONAL ENZYME TYPE 2-RELATED"/>
    <property type="match status" value="1"/>
</dbReference>
<dbReference type="GO" id="GO:0004300">
    <property type="term" value="F:enoyl-CoA hydratase activity"/>
    <property type="evidence" value="ECO:0007669"/>
    <property type="project" value="TreeGrafter"/>
</dbReference>
<reference evidence="3 4" key="1">
    <citation type="submission" date="2019-07" db="EMBL/GenBank/DDBJ databases">
        <title>Caenimonas sedimenti sp. nov., isolated from activated sludge.</title>
        <authorList>
            <person name="Xu J."/>
        </authorList>
    </citation>
    <scope>NUCLEOTIDE SEQUENCE [LARGE SCALE GENOMIC DNA]</scope>
    <source>
        <strain evidence="3 4">HX-9-20</strain>
    </source>
</reference>
<evidence type="ECO:0000313" key="3">
    <source>
        <dbReference type="EMBL" id="TWO71229.1"/>
    </source>
</evidence>
<dbReference type="SUPFAM" id="SSF54637">
    <property type="entry name" value="Thioesterase/thiol ester dehydrase-isomerase"/>
    <property type="match status" value="2"/>
</dbReference>
<dbReference type="Pfam" id="PF01575">
    <property type="entry name" value="MaoC_dehydratas"/>
    <property type="match status" value="1"/>
</dbReference>
<dbReference type="InterPro" id="IPR054357">
    <property type="entry name" value="MFE-2_N"/>
</dbReference>
<dbReference type="CDD" id="cd03448">
    <property type="entry name" value="HDE_HSD"/>
    <property type="match status" value="1"/>
</dbReference>
<protein>
    <submittedName>
        <fullName evidence="3">3-alpha,7-alpha, 12-alpha-trihydroxy-5-beta-cholest-24-enoyl-CoA hydratase</fullName>
    </submittedName>
</protein>
<dbReference type="Gene3D" id="3.10.129.10">
    <property type="entry name" value="Hotdog Thioesterase"/>
    <property type="match status" value="1"/>
</dbReference>
<gene>
    <name evidence="3" type="ORF">FN976_09835</name>
</gene>
<dbReference type="EMBL" id="VOBQ01000008">
    <property type="protein sequence ID" value="TWO71229.1"/>
    <property type="molecule type" value="Genomic_DNA"/>
</dbReference>
<proteinExistence type="predicted"/>
<dbReference type="PANTHER" id="PTHR13078:SF56">
    <property type="entry name" value="PEROXISOMAL MULTIFUNCTIONAL ENZYME TYPE 2"/>
    <property type="match status" value="1"/>
</dbReference>
<dbReference type="RefSeq" id="WP_145892846.1">
    <property type="nucleotide sequence ID" value="NZ_VOBQ01000008.1"/>
</dbReference>
<dbReference type="GO" id="GO:0044594">
    <property type="term" value="F:17-beta-hydroxysteroid dehydrogenase (NAD+) activity"/>
    <property type="evidence" value="ECO:0007669"/>
    <property type="project" value="TreeGrafter"/>
</dbReference>
<dbReference type="OrthoDB" id="5522043at2"/>
<keyword evidence="4" id="KW-1185">Reference proteome</keyword>
<feature type="domain" description="MaoC-like" evidence="1">
    <location>
        <begin position="164"/>
        <end position="277"/>
    </location>
</feature>
<feature type="domain" description="Peroxisomal multifunctional enzyme type 2-like N-terminal" evidence="2">
    <location>
        <begin position="19"/>
        <end position="145"/>
    </location>
</feature>
<dbReference type="InterPro" id="IPR029069">
    <property type="entry name" value="HotDog_dom_sf"/>
</dbReference>
<dbReference type="GO" id="GO:0003857">
    <property type="term" value="F:(3S)-3-hydroxyacyl-CoA dehydrogenase (NAD+) activity"/>
    <property type="evidence" value="ECO:0007669"/>
    <property type="project" value="TreeGrafter"/>
</dbReference>
<evidence type="ECO:0000313" key="4">
    <source>
        <dbReference type="Proteomes" id="UP000318199"/>
    </source>
</evidence>
<accession>A0A562ZRK3</accession>
<evidence type="ECO:0000259" key="1">
    <source>
        <dbReference type="Pfam" id="PF01575"/>
    </source>
</evidence>
<dbReference type="Proteomes" id="UP000318199">
    <property type="component" value="Unassembled WGS sequence"/>
</dbReference>
<organism evidence="3 4">
    <name type="scientific">Caenimonas sedimenti</name>
    <dbReference type="NCBI Taxonomy" id="2596921"/>
    <lineage>
        <taxon>Bacteria</taxon>
        <taxon>Pseudomonadati</taxon>
        <taxon>Pseudomonadota</taxon>
        <taxon>Betaproteobacteria</taxon>
        <taxon>Burkholderiales</taxon>
        <taxon>Comamonadaceae</taxon>
        <taxon>Caenimonas</taxon>
    </lineage>
</organism>
<comment type="caution">
    <text evidence="3">The sequence shown here is derived from an EMBL/GenBank/DDBJ whole genome shotgun (WGS) entry which is preliminary data.</text>
</comment>
<name>A0A562ZRK3_9BURK</name>